<dbReference type="PANTHER" id="PTHR43374:SF1">
    <property type="entry name" value="FLAVIN PRENYLTRANSFERASE PAD1, MITOCHONDRIAL"/>
    <property type="match status" value="1"/>
</dbReference>
<accession>A0A0D2DW13</accession>
<dbReference type="RefSeq" id="XP_016267499.1">
    <property type="nucleotide sequence ID" value="XM_016403602.1"/>
</dbReference>
<keyword evidence="2" id="KW-1185">Reference proteome</keyword>
<dbReference type="GeneID" id="27354938"/>
<dbReference type="PANTHER" id="PTHR43374">
    <property type="entry name" value="FLAVIN PRENYLTRANSFERASE"/>
    <property type="match status" value="1"/>
</dbReference>
<name>A0A0D2DW13_9EURO</name>
<dbReference type="AlphaFoldDB" id="A0A0D2DW13"/>
<sequence>MNHAQDLGVRSIDSQCSHNIWANCERGQGLYIDPMPPYNSKLHVGPDSLPHLLSIYQSLNTRQEEQQGPRSVSFNRRTNPQTIFELLCLQDSSSGFPFTNLWGPEDGPEKVLSALPEDETLLSCFRFCRYSLFRILPSIIDFPRFETTLNQFLEKRSTSLTDALSNPPVHCTPSWFAVLFGILACGVQLSSSQTGLEVMKARVFGKAMRT</sequence>
<dbReference type="HOGENOM" id="CLU_1310132_0_0_1"/>
<dbReference type="Proteomes" id="UP000053342">
    <property type="component" value="Unassembled WGS sequence"/>
</dbReference>
<dbReference type="GO" id="GO:0016831">
    <property type="term" value="F:carboxy-lyase activity"/>
    <property type="evidence" value="ECO:0007669"/>
    <property type="project" value="TreeGrafter"/>
</dbReference>
<organism evidence="1 2">
    <name type="scientific">Exophiala oligosperma</name>
    <dbReference type="NCBI Taxonomy" id="215243"/>
    <lineage>
        <taxon>Eukaryota</taxon>
        <taxon>Fungi</taxon>
        <taxon>Dikarya</taxon>
        <taxon>Ascomycota</taxon>
        <taxon>Pezizomycotina</taxon>
        <taxon>Eurotiomycetes</taxon>
        <taxon>Chaetothyriomycetidae</taxon>
        <taxon>Chaetothyriales</taxon>
        <taxon>Herpotrichiellaceae</taxon>
        <taxon>Exophiala</taxon>
    </lineage>
</organism>
<dbReference type="InterPro" id="IPR004507">
    <property type="entry name" value="UbiX-like"/>
</dbReference>
<evidence type="ECO:0000313" key="1">
    <source>
        <dbReference type="EMBL" id="KIW47283.1"/>
    </source>
</evidence>
<protein>
    <recommendedName>
        <fullName evidence="3">Transcription factor domain-containing protein</fullName>
    </recommendedName>
</protein>
<evidence type="ECO:0008006" key="3">
    <source>
        <dbReference type="Google" id="ProtNLM"/>
    </source>
</evidence>
<proteinExistence type="predicted"/>
<dbReference type="OrthoDB" id="1747771at2759"/>
<reference evidence="1 2" key="1">
    <citation type="submission" date="2015-01" db="EMBL/GenBank/DDBJ databases">
        <title>The Genome Sequence of Exophiala oligosperma CBS72588.</title>
        <authorList>
            <consortium name="The Broad Institute Genomics Platform"/>
            <person name="Cuomo C."/>
            <person name="de Hoog S."/>
            <person name="Gorbushina A."/>
            <person name="Stielow B."/>
            <person name="Teixiera M."/>
            <person name="Abouelleil A."/>
            <person name="Chapman S.B."/>
            <person name="Priest M."/>
            <person name="Young S.K."/>
            <person name="Wortman J."/>
            <person name="Nusbaum C."/>
            <person name="Birren B."/>
        </authorList>
    </citation>
    <scope>NUCLEOTIDE SEQUENCE [LARGE SCALE GENOMIC DNA]</scope>
    <source>
        <strain evidence="1 2">CBS 72588</strain>
    </source>
</reference>
<dbReference type="VEuPathDB" id="FungiDB:PV06_02864"/>
<gene>
    <name evidence="1" type="ORF">PV06_02864</name>
</gene>
<dbReference type="EMBL" id="KN847333">
    <property type="protein sequence ID" value="KIW47283.1"/>
    <property type="molecule type" value="Genomic_DNA"/>
</dbReference>
<evidence type="ECO:0000313" key="2">
    <source>
        <dbReference type="Proteomes" id="UP000053342"/>
    </source>
</evidence>